<protein>
    <submittedName>
        <fullName evidence="3">Damage-inducible protein</fullName>
    </submittedName>
</protein>
<comment type="caution">
    <text evidence="3">The sequence shown here is derived from an EMBL/GenBank/DDBJ whole genome shotgun (WGS) entry which is preliminary data.</text>
</comment>
<dbReference type="GO" id="GO:0003678">
    <property type="term" value="F:DNA helicase activity"/>
    <property type="evidence" value="ECO:0007669"/>
    <property type="project" value="InterPro"/>
</dbReference>
<evidence type="ECO:0000256" key="1">
    <source>
        <dbReference type="ARBA" id="ARBA00022515"/>
    </source>
</evidence>
<dbReference type="InterPro" id="IPR007694">
    <property type="entry name" value="DNA_helicase_DnaB-like_C"/>
</dbReference>
<dbReference type="Pfam" id="PF03796">
    <property type="entry name" value="DnaB_C"/>
    <property type="match status" value="1"/>
</dbReference>
<accession>A0AAP7IFF4</accession>
<evidence type="ECO:0000313" key="4">
    <source>
        <dbReference type="Proteomes" id="UP000095464"/>
    </source>
</evidence>
<dbReference type="EMBL" id="LNPX01000003">
    <property type="protein sequence ID" value="OEK59038.1"/>
    <property type="molecule type" value="Genomic_DNA"/>
</dbReference>
<dbReference type="GO" id="GO:0005524">
    <property type="term" value="F:ATP binding"/>
    <property type="evidence" value="ECO:0007669"/>
    <property type="project" value="InterPro"/>
</dbReference>
<evidence type="ECO:0000313" key="3">
    <source>
        <dbReference type="EMBL" id="OEK59038.1"/>
    </source>
</evidence>
<reference evidence="4" key="1">
    <citation type="submission" date="2015-11" db="EMBL/GenBank/DDBJ databases">
        <title>Genomic diversity of Staphylococcus saprophyticus strains from urinary tract infections, animal surfaces, and fermented foods.</title>
        <authorList>
            <person name="Wolfe B.E."/>
        </authorList>
    </citation>
    <scope>NUCLEOTIDE SEQUENCE [LARGE SCALE GENOMIC DNA]</scope>
    <source>
        <strain evidence="4">738_7</strain>
    </source>
</reference>
<keyword evidence="1" id="KW-0639">Primosome</keyword>
<dbReference type="PROSITE" id="PS51199">
    <property type="entry name" value="SF4_HELICASE"/>
    <property type="match status" value="1"/>
</dbReference>
<evidence type="ECO:0000259" key="2">
    <source>
        <dbReference type="PROSITE" id="PS51199"/>
    </source>
</evidence>
<dbReference type="GO" id="GO:1990077">
    <property type="term" value="C:primosome complex"/>
    <property type="evidence" value="ECO:0007669"/>
    <property type="project" value="UniProtKB-KW"/>
</dbReference>
<sequence length="416" mass="47667">MTNINVLNTEEAIVSNLMRNPDLLGKLKLKPQMFNDDKIQGFIQYVMDSGKVDVNQIYYKSREDKNFITTKRLGDLYNSDGTSKVFFMQDQMNLLENYVIREAAQQTSEYQSMPNRDNFKYLIEQLQELDNMTIDKDNPTDNYLMEVMDNILSDKPKQFIKTGISSVDNRIMGFEGGQLNVLAGRPSTGKTSLALNIMWNIVLKGYPTTFFSLETGGNNIVERLVSSITNIPLHKVKQADGISDKETSNIMNAIDQIKKHSNLRIEDTAQITPQDVRERAMAQSELPHVIFIDYLTLMQSDVAQRDRRLEVEKISRDLKIIAKETGCVIIALSQLSRGVESRNDKRPMMSDLREAGGIEQDANMIFLLYREDYYDKELIDNETGKSDIEFIIAKNKDGETGTVELEFYKKSQRFYG</sequence>
<proteinExistence type="predicted"/>
<feature type="domain" description="SF4 helicase" evidence="2">
    <location>
        <begin position="153"/>
        <end position="416"/>
    </location>
</feature>
<dbReference type="PANTHER" id="PTHR30153">
    <property type="entry name" value="REPLICATIVE DNA HELICASE DNAB"/>
    <property type="match status" value="1"/>
</dbReference>
<dbReference type="GO" id="GO:0006269">
    <property type="term" value="P:DNA replication, synthesis of primer"/>
    <property type="evidence" value="ECO:0007669"/>
    <property type="project" value="UniProtKB-KW"/>
</dbReference>
<dbReference type="InterPro" id="IPR027417">
    <property type="entry name" value="P-loop_NTPase"/>
</dbReference>
<dbReference type="SMART" id="SM00382">
    <property type="entry name" value="AAA"/>
    <property type="match status" value="1"/>
</dbReference>
<dbReference type="RefSeq" id="WP_069813036.1">
    <property type="nucleotide sequence ID" value="NZ_JARGCI010000001.1"/>
</dbReference>
<gene>
    <name evidence="3" type="ORF">ASS94_00590</name>
</gene>
<dbReference type="Gene3D" id="3.40.50.300">
    <property type="entry name" value="P-loop containing nucleotide triphosphate hydrolases"/>
    <property type="match status" value="1"/>
</dbReference>
<dbReference type="CDD" id="cd00984">
    <property type="entry name" value="DnaB_C"/>
    <property type="match status" value="1"/>
</dbReference>
<dbReference type="Proteomes" id="UP000095464">
    <property type="component" value="Unassembled WGS sequence"/>
</dbReference>
<organism evidence="3 4">
    <name type="scientific">Staphylococcus equorum</name>
    <dbReference type="NCBI Taxonomy" id="246432"/>
    <lineage>
        <taxon>Bacteria</taxon>
        <taxon>Bacillati</taxon>
        <taxon>Bacillota</taxon>
        <taxon>Bacilli</taxon>
        <taxon>Bacillales</taxon>
        <taxon>Staphylococcaceae</taxon>
        <taxon>Staphylococcus</taxon>
    </lineage>
</organism>
<dbReference type="GO" id="GO:0005829">
    <property type="term" value="C:cytosol"/>
    <property type="evidence" value="ECO:0007669"/>
    <property type="project" value="TreeGrafter"/>
</dbReference>
<dbReference type="AlphaFoldDB" id="A0AAP7IFF4"/>
<dbReference type="PANTHER" id="PTHR30153:SF2">
    <property type="entry name" value="REPLICATIVE DNA HELICASE"/>
    <property type="match status" value="1"/>
</dbReference>
<dbReference type="SUPFAM" id="SSF52540">
    <property type="entry name" value="P-loop containing nucleoside triphosphate hydrolases"/>
    <property type="match status" value="1"/>
</dbReference>
<name>A0AAP7IFF4_9STAP</name>
<dbReference type="InterPro" id="IPR003593">
    <property type="entry name" value="AAA+_ATPase"/>
</dbReference>